<evidence type="ECO:0000259" key="2">
    <source>
        <dbReference type="PROSITE" id="PS50943"/>
    </source>
</evidence>
<protein>
    <submittedName>
        <fullName evidence="3">Helix-turn-helix</fullName>
    </submittedName>
</protein>
<proteinExistence type="predicted"/>
<name>A0A1H3CZZ7_9FLAO</name>
<dbReference type="STRING" id="229203.SAMN05444338_11259"/>
<dbReference type="InterPro" id="IPR001387">
    <property type="entry name" value="Cro/C1-type_HTH"/>
</dbReference>
<dbReference type="PROSITE" id="PS50943">
    <property type="entry name" value="HTH_CROC1"/>
    <property type="match status" value="1"/>
</dbReference>
<dbReference type="PANTHER" id="PTHR46558:SF4">
    <property type="entry name" value="DNA-BIDING PHAGE PROTEIN"/>
    <property type="match status" value="1"/>
</dbReference>
<evidence type="ECO:0000313" key="4">
    <source>
        <dbReference type="Proteomes" id="UP000198569"/>
    </source>
</evidence>
<dbReference type="Pfam" id="PF01381">
    <property type="entry name" value="HTH_3"/>
    <property type="match status" value="1"/>
</dbReference>
<dbReference type="SUPFAM" id="SSF47413">
    <property type="entry name" value="lambda repressor-like DNA-binding domains"/>
    <property type="match status" value="1"/>
</dbReference>
<evidence type="ECO:0000313" key="3">
    <source>
        <dbReference type="EMBL" id="SDX59793.1"/>
    </source>
</evidence>
<sequence>MVNRDSQLEKDSIENYIHNSRLKMGQNIREIREKRGYSQDELAEIMGVNRTTISKIENGKFSFSIDYLAKFSLFLDFNFSIVDNK</sequence>
<dbReference type="EMBL" id="FNMV01000012">
    <property type="protein sequence ID" value="SDX59793.1"/>
    <property type="molecule type" value="Genomic_DNA"/>
</dbReference>
<dbReference type="InterPro" id="IPR010982">
    <property type="entry name" value="Lambda_DNA-bd_dom_sf"/>
</dbReference>
<dbReference type="Gene3D" id="1.10.260.40">
    <property type="entry name" value="lambda repressor-like DNA-binding domains"/>
    <property type="match status" value="1"/>
</dbReference>
<dbReference type="Proteomes" id="UP000198569">
    <property type="component" value="Unassembled WGS sequence"/>
</dbReference>
<gene>
    <name evidence="3" type="ORF">SAMN05444338_11259</name>
</gene>
<organism evidence="3 4">
    <name type="scientific">Flavobacterium degerlachei</name>
    <dbReference type="NCBI Taxonomy" id="229203"/>
    <lineage>
        <taxon>Bacteria</taxon>
        <taxon>Pseudomonadati</taxon>
        <taxon>Bacteroidota</taxon>
        <taxon>Flavobacteriia</taxon>
        <taxon>Flavobacteriales</taxon>
        <taxon>Flavobacteriaceae</taxon>
        <taxon>Flavobacterium</taxon>
    </lineage>
</organism>
<dbReference type="GO" id="GO:0003677">
    <property type="term" value="F:DNA binding"/>
    <property type="evidence" value="ECO:0007669"/>
    <property type="project" value="UniProtKB-KW"/>
</dbReference>
<dbReference type="RefSeq" id="WP_091433857.1">
    <property type="nucleotide sequence ID" value="NZ_FNMV01000012.1"/>
</dbReference>
<evidence type="ECO:0000256" key="1">
    <source>
        <dbReference type="ARBA" id="ARBA00023125"/>
    </source>
</evidence>
<accession>A0A1H3CZZ7</accession>
<keyword evidence="1" id="KW-0238">DNA-binding</keyword>
<reference evidence="4" key="1">
    <citation type="submission" date="2016-10" db="EMBL/GenBank/DDBJ databases">
        <authorList>
            <person name="Varghese N."/>
            <person name="Submissions S."/>
        </authorList>
    </citation>
    <scope>NUCLEOTIDE SEQUENCE [LARGE SCALE GENOMIC DNA]</scope>
    <source>
        <strain evidence="4">DSM 15718</strain>
    </source>
</reference>
<feature type="domain" description="HTH cro/C1-type" evidence="2">
    <location>
        <begin position="28"/>
        <end position="82"/>
    </location>
</feature>
<dbReference type="AlphaFoldDB" id="A0A1H3CZZ7"/>
<dbReference type="PANTHER" id="PTHR46558">
    <property type="entry name" value="TRACRIPTIONAL REGULATORY PROTEIN-RELATED-RELATED"/>
    <property type="match status" value="1"/>
</dbReference>
<dbReference type="SMART" id="SM00530">
    <property type="entry name" value="HTH_XRE"/>
    <property type="match status" value="1"/>
</dbReference>
<keyword evidence="4" id="KW-1185">Reference proteome</keyword>
<dbReference type="OrthoDB" id="1446758at2"/>
<dbReference type="CDD" id="cd00093">
    <property type="entry name" value="HTH_XRE"/>
    <property type="match status" value="1"/>
</dbReference>